<dbReference type="InterPro" id="IPR014755">
    <property type="entry name" value="Cu-Rt/internalin_Ig-like"/>
</dbReference>
<proteinExistence type="predicted"/>
<dbReference type="Pfam" id="PF04234">
    <property type="entry name" value="CopC"/>
    <property type="match status" value="1"/>
</dbReference>
<dbReference type="InterPro" id="IPR014756">
    <property type="entry name" value="Ig_E-set"/>
</dbReference>
<evidence type="ECO:0000256" key="7">
    <source>
        <dbReference type="SAM" id="SignalP"/>
    </source>
</evidence>
<keyword evidence="6" id="KW-0472">Membrane</keyword>
<name>A0ABR8X3L2_9MICO</name>
<dbReference type="SUPFAM" id="SSF81296">
    <property type="entry name" value="E set domains"/>
    <property type="match status" value="1"/>
</dbReference>
<feature type="domain" description="CopC" evidence="8">
    <location>
        <begin position="37"/>
        <end position="131"/>
    </location>
</feature>
<keyword evidence="2" id="KW-0479">Metal-binding</keyword>
<feature type="region of interest" description="Disordered" evidence="5">
    <location>
        <begin position="213"/>
        <end position="233"/>
    </location>
</feature>
<dbReference type="EMBL" id="JACSPM010000003">
    <property type="protein sequence ID" value="MBD8023888.1"/>
    <property type="molecule type" value="Genomic_DNA"/>
</dbReference>
<accession>A0ABR8X3L2</accession>
<reference evidence="9 10" key="1">
    <citation type="submission" date="2020-08" db="EMBL/GenBank/DDBJ databases">
        <title>A Genomic Blueprint of the Chicken Gut Microbiome.</title>
        <authorList>
            <person name="Gilroy R."/>
            <person name="Ravi A."/>
            <person name="Getino M."/>
            <person name="Pursley I."/>
            <person name="Horton D.L."/>
            <person name="Alikhan N.-F."/>
            <person name="Baker D."/>
            <person name="Gharbi K."/>
            <person name="Hall N."/>
            <person name="Watson M."/>
            <person name="Adriaenssens E.M."/>
            <person name="Foster-Nyarko E."/>
            <person name="Jarju S."/>
            <person name="Secka A."/>
            <person name="Antonio M."/>
            <person name="Oren A."/>
            <person name="Chaudhuri R."/>
            <person name="La Ragione R.M."/>
            <person name="Hildebrand F."/>
            <person name="Pallen M.J."/>
        </authorList>
    </citation>
    <scope>NUCLEOTIDE SEQUENCE [LARGE SCALE GENOMIC DNA]</scope>
    <source>
        <strain evidence="9 10">Sa1CUA4</strain>
    </source>
</reference>
<dbReference type="PANTHER" id="PTHR34820">
    <property type="entry name" value="INNER MEMBRANE PROTEIN YEBZ"/>
    <property type="match status" value="1"/>
</dbReference>
<protein>
    <submittedName>
        <fullName evidence="9">Copper resistance protein CopC</fullName>
    </submittedName>
</protein>
<keyword evidence="10" id="KW-1185">Reference proteome</keyword>
<evidence type="ECO:0000313" key="10">
    <source>
        <dbReference type="Proteomes" id="UP000602532"/>
    </source>
</evidence>
<evidence type="ECO:0000256" key="4">
    <source>
        <dbReference type="ARBA" id="ARBA00023008"/>
    </source>
</evidence>
<dbReference type="InterPro" id="IPR007348">
    <property type="entry name" value="CopC_dom"/>
</dbReference>
<dbReference type="Proteomes" id="UP000602532">
    <property type="component" value="Unassembled WGS sequence"/>
</dbReference>
<keyword evidence="6" id="KW-1133">Transmembrane helix</keyword>
<organism evidence="9 10">
    <name type="scientific">Microbacterium gallinarum</name>
    <dbReference type="NCBI Taxonomy" id="2762209"/>
    <lineage>
        <taxon>Bacteria</taxon>
        <taxon>Bacillati</taxon>
        <taxon>Actinomycetota</taxon>
        <taxon>Actinomycetes</taxon>
        <taxon>Micrococcales</taxon>
        <taxon>Microbacteriaceae</taxon>
        <taxon>Microbacterium</taxon>
    </lineage>
</organism>
<evidence type="ECO:0000256" key="5">
    <source>
        <dbReference type="SAM" id="MobiDB-lite"/>
    </source>
</evidence>
<keyword evidence="3 7" id="KW-0732">Signal</keyword>
<feature type="signal peptide" evidence="7">
    <location>
        <begin position="1"/>
        <end position="36"/>
    </location>
</feature>
<keyword evidence="4" id="KW-0186">Copper</keyword>
<evidence type="ECO:0000313" key="9">
    <source>
        <dbReference type="EMBL" id="MBD8023888.1"/>
    </source>
</evidence>
<comment type="caution">
    <text evidence="9">The sequence shown here is derived from an EMBL/GenBank/DDBJ whole genome shotgun (WGS) entry which is preliminary data.</text>
</comment>
<evidence type="ECO:0000256" key="2">
    <source>
        <dbReference type="ARBA" id="ARBA00022723"/>
    </source>
</evidence>
<dbReference type="RefSeq" id="WP_191766222.1">
    <property type="nucleotide sequence ID" value="NZ_JACSPM010000003.1"/>
</dbReference>
<gene>
    <name evidence="9" type="ORF">H9622_09815</name>
</gene>
<sequence length="233" mass="23238">MSHGIHTALPARVLALAAALLVAFALLLVPASPAHAHDELIGSSPSADSTVEGVPAQLALTFSGAIATDAGASEVAVTDAAGTSLIDGAPTAQDNVLTQPLTGEASGEITVLWKVVSSDGHPISGRFAFTVTPASTPTPTATGTPAPTPTPTETSEPTQEPTATPSATVPADSETTGSDVWPWVLVGIVVIALGGGIAYLLVSRARREKTLADNRGRALGGAPGPDSDASAER</sequence>
<feature type="transmembrane region" description="Helical" evidence="6">
    <location>
        <begin position="180"/>
        <end position="202"/>
    </location>
</feature>
<evidence type="ECO:0000259" key="8">
    <source>
        <dbReference type="Pfam" id="PF04234"/>
    </source>
</evidence>
<evidence type="ECO:0000256" key="3">
    <source>
        <dbReference type="ARBA" id="ARBA00022729"/>
    </source>
</evidence>
<evidence type="ECO:0000256" key="6">
    <source>
        <dbReference type="SAM" id="Phobius"/>
    </source>
</evidence>
<evidence type="ECO:0000256" key="1">
    <source>
        <dbReference type="ARBA" id="ARBA00004196"/>
    </source>
</evidence>
<dbReference type="Gene3D" id="2.60.40.1220">
    <property type="match status" value="1"/>
</dbReference>
<feature type="compositionally biased region" description="Low complexity" evidence="5">
    <location>
        <begin position="132"/>
        <end position="168"/>
    </location>
</feature>
<comment type="subcellular location">
    <subcellularLocation>
        <location evidence="1">Cell envelope</location>
    </subcellularLocation>
</comment>
<dbReference type="PANTHER" id="PTHR34820:SF4">
    <property type="entry name" value="INNER MEMBRANE PROTEIN YEBZ"/>
    <property type="match status" value="1"/>
</dbReference>
<feature type="chain" id="PRO_5046383779" evidence="7">
    <location>
        <begin position="37"/>
        <end position="233"/>
    </location>
</feature>
<feature type="region of interest" description="Disordered" evidence="5">
    <location>
        <begin position="131"/>
        <end position="176"/>
    </location>
</feature>
<dbReference type="InterPro" id="IPR032694">
    <property type="entry name" value="CopC/D"/>
</dbReference>
<keyword evidence="6" id="KW-0812">Transmembrane</keyword>